<dbReference type="EMBL" id="JPKR02000003">
    <property type="protein sequence ID" value="KGD72119.1"/>
    <property type="molecule type" value="Genomic_DNA"/>
</dbReference>
<proteinExistence type="predicted"/>
<evidence type="ECO:0000313" key="3">
    <source>
        <dbReference type="Proteomes" id="UP000029577"/>
    </source>
</evidence>
<comment type="caution">
    <text evidence="2">The sequence shown here is derived from an EMBL/GenBank/DDBJ whole genome shotgun (WGS) entry which is preliminary data.</text>
</comment>
<reference evidence="2" key="1">
    <citation type="submission" date="2014-12" db="EMBL/GenBank/DDBJ databases">
        <title>The draft genome of the Tatumella morbirosei type strain, LMG23360T isolated from pineapple rot.</title>
        <authorList>
            <person name="Smits T.H."/>
            <person name="Palmer M."/>
            <person name="Venter S.N."/>
            <person name="Duffy B."/>
            <person name="Steenkamp E.T."/>
            <person name="Chan W.Y."/>
            <person name="Coutinho T.A."/>
            <person name="Coetzee M.P."/>
            <person name="De Maayer P."/>
        </authorList>
    </citation>
    <scope>NUCLEOTIDE SEQUENCE [LARGE SCALE GENOMIC DNA]</scope>
    <source>
        <strain evidence="2">LMG 23360</strain>
    </source>
</reference>
<keyword evidence="3" id="KW-1185">Reference proteome</keyword>
<gene>
    <name evidence="2" type="ORF">HA49_15220</name>
</gene>
<dbReference type="AlphaFoldDB" id="A0A095T6H9"/>
<name>A0A095T6H9_9GAMM</name>
<feature type="transmembrane region" description="Helical" evidence="1">
    <location>
        <begin position="38"/>
        <end position="58"/>
    </location>
</feature>
<evidence type="ECO:0000313" key="2">
    <source>
        <dbReference type="EMBL" id="KGD72119.1"/>
    </source>
</evidence>
<organism evidence="2 3">
    <name type="scientific">Tatumella morbirosei</name>
    <dbReference type="NCBI Taxonomy" id="642227"/>
    <lineage>
        <taxon>Bacteria</taxon>
        <taxon>Pseudomonadati</taxon>
        <taxon>Pseudomonadota</taxon>
        <taxon>Gammaproteobacteria</taxon>
        <taxon>Enterobacterales</taxon>
        <taxon>Erwiniaceae</taxon>
        <taxon>Tatumella</taxon>
    </lineage>
</organism>
<sequence length="68" mass="7374">MTPITIRIFSEWPLKGLTGGVKTTLSLIKKQQGKKMTFMLLTLTASCGIYLAGNINTISGTKGRVSRT</sequence>
<keyword evidence="1" id="KW-0472">Membrane</keyword>
<keyword evidence="1" id="KW-1133">Transmembrane helix</keyword>
<dbReference type="Proteomes" id="UP000029577">
    <property type="component" value="Unassembled WGS sequence"/>
</dbReference>
<accession>A0A095T6H9</accession>
<protein>
    <submittedName>
        <fullName evidence="2">Uncharacterized protein</fullName>
    </submittedName>
</protein>
<keyword evidence="1" id="KW-0812">Transmembrane</keyword>
<evidence type="ECO:0000256" key="1">
    <source>
        <dbReference type="SAM" id="Phobius"/>
    </source>
</evidence>